<dbReference type="SUPFAM" id="SSF46785">
    <property type="entry name" value="Winged helix' DNA-binding domain"/>
    <property type="match status" value="1"/>
</dbReference>
<feature type="domain" description="HTH marR-type" evidence="1">
    <location>
        <begin position="6"/>
        <end position="142"/>
    </location>
</feature>
<dbReference type="InterPro" id="IPR036388">
    <property type="entry name" value="WH-like_DNA-bd_sf"/>
</dbReference>
<gene>
    <name evidence="2" type="ORF">HED64_00840</name>
</gene>
<comment type="caution">
    <text evidence="2">The sequence shown here is derived from an EMBL/GenBank/DDBJ whole genome shotgun (WGS) entry which is preliminary data.</text>
</comment>
<dbReference type="InterPro" id="IPR039422">
    <property type="entry name" value="MarR/SlyA-like"/>
</dbReference>
<dbReference type="PANTHER" id="PTHR33164">
    <property type="entry name" value="TRANSCRIPTIONAL REGULATOR, MARR FAMILY"/>
    <property type="match status" value="1"/>
</dbReference>
<evidence type="ECO:0000259" key="1">
    <source>
        <dbReference type="PROSITE" id="PS50995"/>
    </source>
</evidence>
<name>A0ABX1FZK6_9MICC</name>
<dbReference type="PRINTS" id="PR00598">
    <property type="entry name" value="HTHMARR"/>
</dbReference>
<dbReference type="Pfam" id="PF12802">
    <property type="entry name" value="MarR_2"/>
    <property type="match status" value="1"/>
</dbReference>
<protein>
    <submittedName>
        <fullName evidence="2">MarR family transcriptional regulator</fullName>
    </submittedName>
</protein>
<sequence>MDSTASFDLILLLQEFGQASDRYVEATGSLHKTHRTEMNALALIMRLERAGTPPTPGEISRALQLSSPATSAMLGRLERRGHIERLQIDKDRRVQRIKLTPLALADGRAMFVPLAESMREVISHYSSAEVELISRFMAQATAGVDRAHSTGPED</sequence>
<accession>A0ABX1FZK6</accession>
<dbReference type="Proteomes" id="UP000746595">
    <property type="component" value="Unassembled WGS sequence"/>
</dbReference>
<keyword evidence="3" id="KW-1185">Reference proteome</keyword>
<proteinExistence type="predicted"/>
<evidence type="ECO:0000313" key="3">
    <source>
        <dbReference type="Proteomes" id="UP000746595"/>
    </source>
</evidence>
<dbReference type="RefSeq" id="WP_168150257.1">
    <property type="nucleotide sequence ID" value="NZ_JAAWVT010000001.1"/>
</dbReference>
<dbReference type="PANTHER" id="PTHR33164:SF106">
    <property type="entry name" value="TRANSCRIPTIONAL REGULATORY PROTEIN"/>
    <property type="match status" value="1"/>
</dbReference>
<dbReference type="Gene3D" id="1.10.10.10">
    <property type="entry name" value="Winged helix-like DNA-binding domain superfamily/Winged helix DNA-binding domain"/>
    <property type="match status" value="1"/>
</dbReference>
<dbReference type="InterPro" id="IPR000835">
    <property type="entry name" value="HTH_MarR-typ"/>
</dbReference>
<dbReference type="EMBL" id="JAAWVT010000001">
    <property type="protein sequence ID" value="NKG19249.1"/>
    <property type="molecule type" value="Genomic_DNA"/>
</dbReference>
<evidence type="ECO:0000313" key="2">
    <source>
        <dbReference type="EMBL" id="NKG19249.1"/>
    </source>
</evidence>
<dbReference type="PROSITE" id="PS50995">
    <property type="entry name" value="HTH_MARR_2"/>
    <property type="match status" value="1"/>
</dbReference>
<dbReference type="SMART" id="SM00347">
    <property type="entry name" value="HTH_MARR"/>
    <property type="match status" value="1"/>
</dbReference>
<dbReference type="InterPro" id="IPR036390">
    <property type="entry name" value="WH_DNA-bd_sf"/>
</dbReference>
<organism evidence="2 3">
    <name type="scientific">Paeniglutamicibacter terrestris</name>
    <dbReference type="NCBI Taxonomy" id="2723403"/>
    <lineage>
        <taxon>Bacteria</taxon>
        <taxon>Bacillati</taxon>
        <taxon>Actinomycetota</taxon>
        <taxon>Actinomycetes</taxon>
        <taxon>Micrococcales</taxon>
        <taxon>Micrococcaceae</taxon>
        <taxon>Paeniglutamicibacter</taxon>
    </lineage>
</organism>
<reference evidence="2 3" key="1">
    <citation type="submission" date="2020-04" db="EMBL/GenBank/DDBJ databases">
        <title>Paeniglutamicibacter sp. ANT13_2, a novel actinomycete isolated from sediment in Antarctica.</title>
        <authorList>
            <person name="Sakdapetsiri C."/>
            <person name="Pinyakong O."/>
        </authorList>
    </citation>
    <scope>NUCLEOTIDE SEQUENCE [LARGE SCALE GENOMIC DNA]</scope>
    <source>
        <strain evidence="2 3">ANT13_2</strain>
    </source>
</reference>